<gene>
    <name evidence="6" type="ORF">ED312_09700</name>
</gene>
<name>A0A3N0EJ12_SINP1</name>
<dbReference type="Pfam" id="PF15780">
    <property type="entry name" value="ASH"/>
    <property type="match status" value="1"/>
</dbReference>
<accession>A0A3N0EJ12</accession>
<dbReference type="InterPro" id="IPR013783">
    <property type="entry name" value="Ig-like_fold"/>
</dbReference>
<dbReference type="Gene3D" id="2.60.40.10">
    <property type="entry name" value="Immunoglobulins"/>
    <property type="match status" value="1"/>
</dbReference>
<dbReference type="InterPro" id="IPR052574">
    <property type="entry name" value="CDIRP"/>
</dbReference>
<dbReference type="PANTHER" id="PTHR47566:SF1">
    <property type="entry name" value="PROTEIN NUD1"/>
    <property type="match status" value="1"/>
</dbReference>
<dbReference type="AlphaFoldDB" id="A0A3N0EJ12"/>
<dbReference type="Gene3D" id="3.80.10.10">
    <property type="entry name" value="Ribonuclease Inhibitor"/>
    <property type="match status" value="2"/>
</dbReference>
<evidence type="ECO:0000313" key="7">
    <source>
        <dbReference type="Proteomes" id="UP000267469"/>
    </source>
</evidence>
<dbReference type="GO" id="GO:0005737">
    <property type="term" value="C:cytoplasm"/>
    <property type="evidence" value="ECO:0007669"/>
    <property type="project" value="UniProtKB-SubCell"/>
</dbReference>
<keyword evidence="2" id="KW-0963">Cytoplasm</keyword>
<evidence type="ECO:0000259" key="5">
    <source>
        <dbReference type="Pfam" id="PF15780"/>
    </source>
</evidence>
<dbReference type="GO" id="GO:0035591">
    <property type="term" value="F:signaling adaptor activity"/>
    <property type="evidence" value="ECO:0007669"/>
    <property type="project" value="TreeGrafter"/>
</dbReference>
<keyword evidence="7" id="KW-1185">Reference proteome</keyword>
<proteinExistence type="predicted"/>
<dbReference type="EMBL" id="RJTM01000068">
    <property type="protein sequence ID" value="RNL87888.1"/>
    <property type="molecule type" value="Genomic_DNA"/>
</dbReference>
<dbReference type="InterPro" id="IPR031549">
    <property type="entry name" value="ASH"/>
</dbReference>
<dbReference type="RefSeq" id="WP_123215804.1">
    <property type="nucleotide sequence ID" value="NZ_RJTM01000068.1"/>
</dbReference>
<evidence type="ECO:0000256" key="4">
    <source>
        <dbReference type="ARBA" id="ARBA00022737"/>
    </source>
</evidence>
<evidence type="ECO:0000313" key="6">
    <source>
        <dbReference type="EMBL" id="RNL87888.1"/>
    </source>
</evidence>
<feature type="domain" description="Abnormal spindle-like microcephaly-associated protein ASH" evidence="5">
    <location>
        <begin position="70"/>
        <end position="164"/>
    </location>
</feature>
<reference evidence="6 7" key="1">
    <citation type="submission" date="2018-10" db="EMBL/GenBank/DDBJ databases">
        <title>Sinomicrobium pectinilyticum sp. nov., a pectinase-producing bacterium isolated from alkaline and saline soil, and emended description of the genus Sinomicrobium.</title>
        <authorList>
            <person name="Cheng B."/>
            <person name="Li C."/>
            <person name="Lai Q."/>
            <person name="Du M."/>
            <person name="Shao Z."/>
            <person name="Xu P."/>
            <person name="Yang C."/>
        </authorList>
    </citation>
    <scope>NUCLEOTIDE SEQUENCE [LARGE SCALE GENOMIC DNA]</scope>
    <source>
        <strain evidence="6 7">5DNS001</strain>
    </source>
</reference>
<evidence type="ECO:0000256" key="2">
    <source>
        <dbReference type="ARBA" id="ARBA00022490"/>
    </source>
</evidence>
<keyword evidence="4" id="KW-0677">Repeat</keyword>
<protein>
    <submittedName>
        <fullName evidence="6">Choice-of-anchor D domain-containing protein</fullName>
    </submittedName>
</protein>
<dbReference type="NCBIfam" id="NF012200">
    <property type="entry name" value="choice_anch_D"/>
    <property type="match status" value="1"/>
</dbReference>
<dbReference type="Proteomes" id="UP000267469">
    <property type="component" value="Unassembled WGS sequence"/>
</dbReference>
<organism evidence="6 7">
    <name type="scientific">Sinomicrobium pectinilyticum</name>
    <dbReference type="NCBI Taxonomy" id="1084421"/>
    <lineage>
        <taxon>Bacteria</taxon>
        <taxon>Pseudomonadati</taxon>
        <taxon>Bacteroidota</taxon>
        <taxon>Flavobacteriia</taxon>
        <taxon>Flavobacteriales</taxon>
        <taxon>Flavobacteriaceae</taxon>
        <taxon>Sinomicrobium</taxon>
    </lineage>
</organism>
<dbReference type="PANTHER" id="PTHR47566">
    <property type="match status" value="1"/>
</dbReference>
<comment type="caution">
    <text evidence="6">The sequence shown here is derived from an EMBL/GenBank/DDBJ whole genome shotgun (WGS) entry which is preliminary data.</text>
</comment>
<dbReference type="OrthoDB" id="9815940at2"/>
<evidence type="ECO:0000256" key="1">
    <source>
        <dbReference type="ARBA" id="ARBA00004496"/>
    </source>
</evidence>
<evidence type="ECO:0000256" key="3">
    <source>
        <dbReference type="ARBA" id="ARBA00022614"/>
    </source>
</evidence>
<dbReference type="InterPro" id="IPR032675">
    <property type="entry name" value="LRR_dom_sf"/>
</dbReference>
<sequence>MKVTKIGLCLLLIFKGRLIRRYVKTPKSILNNKFMNTKKILALIVVPFLLFASCSSDNDSDDPAPAPTPAEFSINKNTVDFGAVEISTQKKTELTITNTGEEDLALKNYTFSGSNASEFSTDAGETEETVQAGKTYNFTIVFEPAEEGNKTAVLTITSNVGEHKIELSASATLDPNAIVNIPDANFKKVLLEQGTTVSGTVGPYRNSKIDTNDDGEIQISEARAYESALIASSVLNDSYNISDLTGIEAFVNIKALWVSKNQLTSLDISNNTALEYLICDNNQLTSLDISNNTALEYLNCAANELTDLDISKNTALVRLFCYNNQLSDLDTSKNPDLEFLICNDNQLSTIDVTNNTSLSRLRVHNNKLTHLDVSKNTGLKDLNCNNNQLTSLNLSNAAGLEKLLCEHNELTNIDISQNTLLKELKCSYNALTTLDASKNTSLESLNCGYNQLASLDVSQNTALKYLYSYNNQLTSLDVSKNMALEFFYCYENQLTSLDVSNNPSLRMFNCHSNQLTHLNVANGNNHNLTQMEAVYNNLTCIQIDPGFTPPDNSNWIKDATAAYSENCL</sequence>
<comment type="subcellular location">
    <subcellularLocation>
        <location evidence="1">Cytoplasm</location>
    </subcellularLocation>
</comment>
<dbReference type="SUPFAM" id="SSF52058">
    <property type="entry name" value="L domain-like"/>
    <property type="match status" value="1"/>
</dbReference>
<keyword evidence="3" id="KW-0433">Leucine-rich repeat</keyword>